<feature type="compositionally biased region" description="Basic and acidic residues" evidence="1">
    <location>
        <begin position="1"/>
        <end position="14"/>
    </location>
</feature>
<protein>
    <submittedName>
        <fullName evidence="2">Uncharacterized protein</fullName>
    </submittedName>
</protein>
<dbReference type="EMBL" id="GGEC01055954">
    <property type="protein sequence ID" value="MBX36438.1"/>
    <property type="molecule type" value="Transcribed_RNA"/>
</dbReference>
<proteinExistence type="predicted"/>
<reference evidence="2" key="1">
    <citation type="submission" date="2018-02" db="EMBL/GenBank/DDBJ databases">
        <title>Rhizophora mucronata_Transcriptome.</title>
        <authorList>
            <person name="Meera S.P."/>
            <person name="Sreeshan A."/>
            <person name="Augustine A."/>
        </authorList>
    </citation>
    <scope>NUCLEOTIDE SEQUENCE</scope>
    <source>
        <tissue evidence="2">Leaf</tissue>
    </source>
</reference>
<evidence type="ECO:0000313" key="2">
    <source>
        <dbReference type="EMBL" id="MBX36438.1"/>
    </source>
</evidence>
<sequence>MSKQSQSREKKYGKESLGVES</sequence>
<accession>A0A2P2N1U2</accession>
<feature type="region of interest" description="Disordered" evidence="1">
    <location>
        <begin position="1"/>
        <end position="21"/>
    </location>
</feature>
<dbReference type="AlphaFoldDB" id="A0A2P2N1U2"/>
<name>A0A2P2N1U2_RHIMU</name>
<organism evidence="2">
    <name type="scientific">Rhizophora mucronata</name>
    <name type="common">Asiatic mangrove</name>
    <dbReference type="NCBI Taxonomy" id="61149"/>
    <lineage>
        <taxon>Eukaryota</taxon>
        <taxon>Viridiplantae</taxon>
        <taxon>Streptophyta</taxon>
        <taxon>Embryophyta</taxon>
        <taxon>Tracheophyta</taxon>
        <taxon>Spermatophyta</taxon>
        <taxon>Magnoliopsida</taxon>
        <taxon>eudicotyledons</taxon>
        <taxon>Gunneridae</taxon>
        <taxon>Pentapetalae</taxon>
        <taxon>rosids</taxon>
        <taxon>fabids</taxon>
        <taxon>Malpighiales</taxon>
        <taxon>Rhizophoraceae</taxon>
        <taxon>Rhizophora</taxon>
    </lineage>
</organism>
<evidence type="ECO:0000256" key="1">
    <source>
        <dbReference type="SAM" id="MobiDB-lite"/>
    </source>
</evidence>